<evidence type="ECO:0000313" key="1">
    <source>
        <dbReference type="EMBL" id="CAB3904744.1"/>
    </source>
</evidence>
<proteinExistence type="predicted"/>
<sequence length="33" mass="3585">MTALLLFILGGLCAAYPLGLLGDAWMAYRRRSA</sequence>
<dbReference type="EMBL" id="CADILE010000014">
    <property type="protein sequence ID" value="CAB3904744.1"/>
    <property type="molecule type" value="Genomic_DNA"/>
</dbReference>
<dbReference type="AlphaFoldDB" id="A0A6S7EB36"/>
<name>A0A6S7EB36_9BURK</name>
<gene>
    <name evidence="1" type="ORF">LMG3328_04481</name>
</gene>
<evidence type="ECO:0000313" key="2">
    <source>
        <dbReference type="Proteomes" id="UP000494122"/>
    </source>
</evidence>
<dbReference type="Proteomes" id="UP000494122">
    <property type="component" value="Unassembled WGS sequence"/>
</dbReference>
<organism evidence="1 2">
    <name type="scientific">Achromobacter ruhlandii</name>
    <dbReference type="NCBI Taxonomy" id="72557"/>
    <lineage>
        <taxon>Bacteria</taxon>
        <taxon>Pseudomonadati</taxon>
        <taxon>Pseudomonadota</taxon>
        <taxon>Betaproteobacteria</taxon>
        <taxon>Burkholderiales</taxon>
        <taxon>Alcaligenaceae</taxon>
        <taxon>Achromobacter</taxon>
    </lineage>
</organism>
<accession>A0A6S7EB36</accession>
<protein>
    <submittedName>
        <fullName evidence="1">Uncharacterized protein</fullName>
    </submittedName>
</protein>
<reference evidence="1 2" key="1">
    <citation type="submission" date="2020-04" db="EMBL/GenBank/DDBJ databases">
        <authorList>
            <person name="De Canck E."/>
        </authorList>
    </citation>
    <scope>NUCLEOTIDE SEQUENCE [LARGE SCALE GENOMIC DNA]</scope>
    <source>
        <strain evidence="1 2">LMG 3328</strain>
    </source>
</reference>